<gene>
    <name evidence="1" type="ORF">VRU48_11315</name>
</gene>
<name>A0ABU7I8K2_9SPHI</name>
<dbReference type="InterPro" id="IPR011043">
    <property type="entry name" value="Gal_Oxase/kelch_b-propeller"/>
</dbReference>
<proteinExistence type="predicted"/>
<protein>
    <recommendedName>
        <fullName evidence="3">DUF5018 domain-containing protein</fullName>
    </recommendedName>
</protein>
<evidence type="ECO:0008006" key="3">
    <source>
        <dbReference type="Google" id="ProtNLM"/>
    </source>
</evidence>
<dbReference type="SUPFAM" id="SSF50965">
    <property type="entry name" value="Galactose oxidase, central domain"/>
    <property type="match status" value="1"/>
</dbReference>
<dbReference type="RefSeq" id="WP_330108034.1">
    <property type="nucleotide sequence ID" value="NZ_JAZDQT010000002.1"/>
</dbReference>
<dbReference type="EMBL" id="JAZDQT010000002">
    <property type="protein sequence ID" value="MEE1945697.1"/>
    <property type="molecule type" value="Genomic_DNA"/>
</dbReference>
<dbReference type="PROSITE" id="PS51257">
    <property type="entry name" value="PROKAR_LIPOPROTEIN"/>
    <property type="match status" value="1"/>
</dbReference>
<evidence type="ECO:0000313" key="2">
    <source>
        <dbReference type="Proteomes" id="UP001336835"/>
    </source>
</evidence>
<comment type="caution">
    <text evidence="1">The sequence shown here is derived from an EMBL/GenBank/DDBJ whole genome shotgun (WGS) entry which is preliminary data.</text>
</comment>
<keyword evidence="2" id="KW-1185">Reference proteome</keyword>
<sequence length="587" mass="63745">MKNIKQITWLLLFAIVGLAGACKKDPVMYNKGFTSFKFLVKDALGVEKQYVGTISDAEIVVELPIEVDVTNLKASFSLDNARTIVQVGKVVQENGVSANDFTQPITYTVKAEDKSTRNYSVRITKKSAIKSFGFYTEDNPSLAQNYMGVIKGMTIEVGLPETVNLTTLVARFETTTGATLKVGAVVQESKKTVNDFTAPVIYQFSDANFPTPINFTVSTYFLGRQWELFADKLTGQVTATGIKMAINPFTNNPFFVYTRSGKDESGATIANENKKVAVMGYNGTAWANLGNATGISEQRADVAGIAFNSEGTLYVGYKDYMNSENKSTVLKYNGTAWSVVGASRFSAVKTDYFSLAIAKDDMPIVSMAKNGTDNSGIPARGLYVAGFNGSTWNSITPPGGIVVFYDQIIRGLDGKIYVGIMDRGTGVNKPSLYKYENNVWSAVGPTSFTAPDLLVGFQVVSVAVDKNGEAYLAYQAAPSAGRINHIMKYNKTANVWQELGNPVSSGSEKDKFALAVDADGTLYFAYANASSVMVKTFNKNTNNWNTDRKVISEKVNEFDMQIAGDGTVYIVASIASDNGTVVYKYAK</sequence>
<organism evidence="1 2">
    <name type="scientific">Pedobacter albus</name>
    <dbReference type="NCBI Taxonomy" id="3113905"/>
    <lineage>
        <taxon>Bacteria</taxon>
        <taxon>Pseudomonadati</taxon>
        <taxon>Bacteroidota</taxon>
        <taxon>Sphingobacteriia</taxon>
        <taxon>Sphingobacteriales</taxon>
        <taxon>Sphingobacteriaceae</taxon>
        <taxon>Pedobacter</taxon>
    </lineage>
</organism>
<reference evidence="1 2" key="1">
    <citation type="submission" date="2024-01" db="EMBL/GenBank/DDBJ databases">
        <title>Pedobacter sp. nov., isolated from fresh soil.</title>
        <authorList>
            <person name="Le N.T.T."/>
        </authorList>
    </citation>
    <scope>NUCLEOTIDE SEQUENCE [LARGE SCALE GENOMIC DNA]</scope>
    <source>
        <strain evidence="1 2">KR3-3</strain>
    </source>
</reference>
<dbReference type="Proteomes" id="UP001336835">
    <property type="component" value="Unassembled WGS sequence"/>
</dbReference>
<evidence type="ECO:0000313" key="1">
    <source>
        <dbReference type="EMBL" id="MEE1945697.1"/>
    </source>
</evidence>
<dbReference type="Gene3D" id="2.60.40.2340">
    <property type="match status" value="2"/>
</dbReference>
<accession>A0ABU7I8K2</accession>